<sequence>MGSLSVPAVNAAFPYRWLRDSCQCNECVHPTTQQKLHRTSDIQHDVAPKEYGVRTADDGVHVAWDNGHTSFYPASFLERHASPGALAAFRRDPHFAKVPWDAKAMGGTDGRFVDYAALRTERGLLAGIEQLARYGLLFVTGIPNEDTSDEGCEARRLADTLGVLRPTFYGDTWDVKNIVNSINIAYTNLYLGLHSDLQYFEHPPRFQILHCIRNRVKGGTSLFVDALRAATVLRERAPADFDVLTTTPVPFHYVNDGHHLHRRHPTIQLADIADPATGVRDVAYVNYSPPFQAPLAPDTPPAFYGALERFAALLEEEGATFRYLLRETDAVVFDNRRVLHARTAFEDAGEVPGEEAGTPNRWLKGCYFDADSLLDRGRVLSMKAEKGLLT</sequence>
<dbReference type="EMBL" id="MU276135">
    <property type="protein sequence ID" value="KAI0041237.1"/>
    <property type="molecule type" value="Genomic_DNA"/>
</dbReference>
<protein>
    <submittedName>
        <fullName evidence="1">Clavaminate synthase-like protein</fullName>
    </submittedName>
</protein>
<keyword evidence="2" id="KW-1185">Reference proteome</keyword>
<evidence type="ECO:0000313" key="1">
    <source>
        <dbReference type="EMBL" id="KAI0041237.1"/>
    </source>
</evidence>
<accession>A0ACB8RBL6</accession>
<name>A0ACB8RBL6_9AGAM</name>
<comment type="caution">
    <text evidence="1">The sequence shown here is derived from an EMBL/GenBank/DDBJ whole genome shotgun (WGS) entry which is preliminary data.</text>
</comment>
<organism evidence="1 2">
    <name type="scientific">Auriscalpium vulgare</name>
    <dbReference type="NCBI Taxonomy" id="40419"/>
    <lineage>
        <taxon>Eukaryota</taxon>
        <taxon>Fungi</taxon>
        <taxon>Dikarya</taxon>
        <taxon>Basidiomycota</taxon>
        <taxon>Agaricomycotina</taxon>
        <taxon>Agaricomycetes</taxon>
        <taxon>Russulales</taxon>
        <taxon>Auriscalpiaceae</taxon>
        <taxon>Auriscalpium</taxon>
    </lineage>
</organism>
<reference evidence="1" key="2">
    <citation type="journal article" date="2022" name="New Phytol.">
        <title>Evolutionary transition to the ectomycorrhizal habit in the genomes of a hyperdiverse lineage of mushroom-forming fungi.</title>
        <authorList>
            <person name="Looney B."/>
            <person name="Miyauchi S."/>
            <person name="Morin E."/>
            <person name="Drula E."/>
            <person name="Courty P.E."/>
            <person name="Kohler A."/>
            <person name="Kuo A."/>
            <person name="LaButti K."/>
            <person name="Pangilinan J."/>
            <person name="Lipzen A."/>
            <person name="Riley R."/>
            <person name="Andreopoulos W."/>
            <person name="He G."/>
            <person name="Johnson J."/>
            <person name="Nolan M."/>
            <person name="Tritt A."/>
            <person name="Barry K.W."/>
            <person name="Grigoriev I.V."/>
            <person name="Nagy L.G."/>
            <person name="Hibbett D."/>
            <person name="Henrissat B."/>
            <person name="Matheny P.B."/>
            <person name="Labbe J."/>
            <person name="Martin F.M."/>
        </authorList>
    </citation>
    <scope>NUCLEOTIDE SEQUENCE</scope>
    <source>
        <strain evidence="1">FP105234-sp</strain>
    </source>
</reference>
<dbReference type="Proteomes" id="UP000814033">
    <property type="component" value="Unassembled WGS sequence"/>
</dbReference>
<gene>
    <name evidence="1" type="ORF">FA95DRAFT_1501773</name>
</gene>
<reference evidence="1" key="1">
    <citation type="submission" date="2021-02" db="EMBL/GenBank/DDBJ databases">
        <authorList>
            <consortium name="DOE Joint Genome Institute"/>
            <person name="Ahrendt S."/>
            <person name="Looney B.P."/>
            <person name="Miyauchi S."/>
            <person name="Morin E."/>
            <person name="Drula E."/>
            <person name="Courty P.E."/>
            <person name="Chicoki N."/>
            <person name="Fauchery L."/>
            <person name="Kohler A."/>
            <person name="Kuo A."/>
            <person name="Labutti K."/>
            <person name="Pangilinan J."/>
            <person name="Lipzen A."/>
            <person name="Riley R."/>
            <person name="Andreopoulos W."/>
            <person name="He G."/>
            <person name="Johnson J."/>
            <person name="Barry K.W."/>
            <person name="Grigoriev I.V."/>
            <person name="Nagy L."/>
            <person name="Hibbett D."/>
            <person name="Henrissat B."/>
            <person name="Matheny P.B."/>
            <person name="Labbe J."/>
            <person name="Martin F."/>
        </authorList>
    </citation>
    <scope>NUCLEOTIDE SEQUENCE</scope>
    <source>
        <strain evidence="1">FP105234-sp</strain>
    </source>
</reference>
<proteinExistence type="predicted"/>
<evidence type="ECO:0000313" key="2">
    <source>
        <dbReference type="Proteomes" id="UP000814033"/>
    </source>
</evidence>